<reference evidence="2" key="1">
    <citation type="journal article" date="2021" name="Genome Biol. Evol.">
        <title>The assembled and annotated genome of the fairy-ring fungus Marasmius oreades.</title>
        <authorList>
            <person name="Hiltunen M."/>
            <person name="Ament-Velasquez S.L."/>
            <person name="Johannesson H."/>
        </authorList>
    </citation>
    <scope>NUCLEOTIDE SEQUENCE</scope>
    <source>
        <strain evidence="2">03SP1</strain>
    </source>
</reference>
<evidence type="ECO:0000313" key="2">
    <source>
        <dbReference type="EMBL" id="KAG7097651.1"/>
    </source>
</evidence>
<gene>
    <name evidence="2" type="ORF">E1B28_004981</name>
</gene>
<evidence type="ECO:0000313" key="3">
    <source>
        <dbReference type="Proteomes" id="UP001049176"/>
    </source>
</evidence>
<keyword evidence="1" id="KW-0812">Transmembrane</keyword>
<feature type="transmembrane region" description="Helical" evidence="1">
    <location>
        <begin position="341"/>
        <end position="362"/>
    </location>
</feature>
<dbReference type="RefSeq" id="XP_043014121.1">
    <property type="nucleotide sequence ID" value="XM_043149515.1"/>
</dbReference>
<keyword evidence="1" id="KW-1133">Transmembrane helix</keyword>
<keyword evidence="1" id="KW-0472">Membrane</keyword>
<accession>A0A9P7UZU1</accession>
<dbReference type="EMBL" id="CM032182">
    <property type="protein sequence ID" value="KAG7097651.1"/>
    <property type="molecule type" value="Genomic_DNA"/>
</dbReference>
<proteinExistence type="predicted"/>
<comment type="caution">
    <text evidence="2">The sequence shown here is derived from an EMBL/GenBank/DDBJ whole genome shotgun (WGS) entry which is preliminary data.</text>
</comment>
<dbReference type="AlphaFoldDB" id="A0A9P7UZU1"/>
<dbReference type="OrthoDB" id="3045619at2759"/>
<sequence length="410" mass="46626">MQLFGINRSSVPLLIFYGELLPLAHFWDRLGYLRRSYACTLARNMDWRESEMWIDPEQGTLIHGVEGPAHNLFQLSIPTVKTLPSSVQLLLQDDVCIRYLSRLPLVEEFDGEVIDVLHVVSMVKGEKSPTINRPHVLSTKTNSIIAVGSGVWDGYGCFDDRVLMPDGRTRFTLVTDHASSLNVYSGDPSSNQNAWLSQASRFFHRLGIPLDEDLSSYKLIVPYINLSGSIEDSEQRCSEDTPIYFFLHPPPFTPLLKDGSVTASIHTWSFDEDGKTSISRRHCKYLGLPTELRVNFCWESWTYHWPSETYRSIHKWQIARGFDPTTSDFARYLGYPAWDVLPFQGLFVVELLFAFLFFSFWWSARYLGLSGPSEASTGTPSLDQGRSTIGSIWSILTVPFTYTADEDSEI</sequence>
<organism evidence="2 3">
    <name type="scientific">Marasmius oreades</name>
    <name type="common">fairy-ring Marasmius</name>
    <dbReference type="NCBI Taxonomy" id="181124"/>
    <lineage>
        <taxon>Eukaryota</taxon>
        <taxon>Fungi</taxon>
        <taxon>Dikarya</taxon>
        <taxon>Basidiomycota</taxon>
        <taxon>Agaricomycotina</taxon>
        <taxon>Agaricomycetes</taxon>
        <taxon>Agaricomycetidae</taxon>
        <taxon>Agaricales</taxon>
        <taxon>Marasmiineae</taxon>
        <taxon>Marasmiaceae</taxon>
        <taxon>Marasmius</taxon>
    </lineage>
</organism>
<keyword evidence="3" id="KW-1185">Reference proteome</keyword>
<dbReference type="GeneID" id="66074057"/>
<protein>
    <submittedName>
        <fullName evidence="2">Uncharacterized protein</fullName>
    </submittedName>
</protein>
<evidence type="ECO:0000256" key="1">
    <source>
        <dbReference type="SAM" id="Phobius"/>
    </source>
</evidence>
<dbReference type="Proteomes" id="UP001049176">
    <property type="component" value="Chromosome 2"/>
</dbReference>
<name>A0A9P7UZU1_9AGAR</name>